<keyword evidence="2" id="KW-1133">Transmembrane helix</keyword>
<sequence>MILWFSTFAVSVVSALLPFLPMEAYIIAAGAAEGGTATAISLGVAAGAGATIGKLVWYEAARRGIDSRWAQRKLAKPKVKEGYQRWVERMRGRPWYAVAVMFVAASVGVPPLLVMAAVGGLLKMPLWAFVPTVFLGRSIRFTLLFMGVDLAVH</sequence>
<name>A0ABW0ZMK3_9ACTN</name>
<feature type="transmembrane region" description="Helical" evidence="2">
    <location>
        <begin position="128"/>
        <end position="152"/>
    </location>
</feature>
<keyword evidence="2" id="KW-0812">Transmembrane</keyword>
<evidence type="ECO:0000256" key="2">
    <source>
        <dbReference type="SAM" id="Phobius"/>
    </source>
</evidence>
<accession>A0ABW0ZMK3</accession>
<comment type="similarity">
    <text evidence="1">Belongs to the DedA family.</text>
</comment>
<dbReference type="InterPro" id="IPR051311">
    <property type="entry name" value="DedA_domain"/>
</dbReference>
<feature type="transmembrane region" description="Helical" evidence="2">
    <location>
        <begin position="95"/>
        <end position="122"/>
    </location>
</feature>
<comment type="caution">
    <text evidence="4">The sequence shown here is derived from an EMBL/GenBank/DDBJ whole genome shotgun (WGS) entry which is preliminary data.</text>
</comment>
<dbReference type="InterPro" id="IPR032816">
    <property type="entry name" value="VTT_dom"/>
</dbReference>
<dbReference type="Proteomes" id="UP001596072">
    <property type="component" value="Unassembled WGS sequence"/>
</dbReference>
<reference evidence="5" key="1">
    <citation type="journal article" date="2019" name="Int. J. Syst. Evol. Microbiol.">
        <title>The Global Catalogue of Microorganisms (GCM) 10K type strain sequencing project: providing services to taxonomists for standard genome sequencing and annotation.</title>
        <authorList>
            <consortium name="The Broad Institute Genomics Platform"/>
            <consortium name="The Broad Institute Genome Sequencing Center for Infectious Disease"/>
            <person name="Wu L."/>
            <person name="Ma J."/>
        </authorList>
    </citation>
    <scope>NUCLEOTIDE SEQUENCE [LARGE SCALE GENOMIC DNA]</scope>
    <source>
        <strain evidence="5">YIM 94188</strain>
    </source>
</reference>
<proteinExistence type="inferred from homology"/>
<feature type="domain" description="VTT" evidence="3">
    <location>
        <begin position="20"/>
        <end position="146"/>
    </location>
</feature>
<dbReference type="Pfam" id="PF09335">
    <property type="entry name" value="VTT_dom"/>
    <property type="match status" value="1"/>
</dbReference>
<dbReference type="PANTHER" id="PTHR42709">
    <property type="entry name" value="ALKALINE PHOSPHATASE LIKE PROTEIN"/>
    <property type="match status" value="1"/>
</dbReference>
<keyword evidence="5" id="KW-1185">Reference proteome</keyword>
<dbReference type="EMBL" id="JBHSNS010000010">
    <property type="protein sequence ID" value="MFC5730704.1"/>
    <property type="molecule type" value="Genomic_DNA"/>
</dbReference>
<dbReference type="RefSeq" id="WP_136434447.1">
    <property type="nucleotide sequence ID" value="NZ_JBHSNS010000010.1"/>
</dbReference>
<evidence type="ECO:0000313" key="4">
    <source>
        <dbReference type="EMBL" id="MFC5730704.1"/>
    </source>
</evidence>
<evidence type="ECO:0000313" key="5">
    <source>
        <dbReference type="Proteomes" id="UP001596072"/>
    </source>
</evidence>
<keyword evidence="2" id="KW-0472">Membrane</keyword>
<protein>
    <submittedName>
        <fullName evidence="4">VTT domain-containing protein</fullName>
    </submittedName>
</protein>
<organism evidence="4 5">
    <name type="scientific">Nocardioides vastitatis</name>
    <dbReference type="NCBI Taxonomy" id="2568655"/>
    <lineage>
        <taxon>Bacteria</taxon>
        <taxon>Bacillati</taxon>
        <taxon>Actinomycetota</taxon>
        <taxon>Actinomycetes</taxon>
        <taxon>Propionibacteriales</taxon>
        <taxon>Nocardioidaceae</taxon>
        <taxon>Nocardioides</taxon>
    </lineage>
</organism>
<evidence type="ECO:0000259" key="3">
    <source>
        <dbReference type="Pfam" id="PF09335"/>
    </source>
</evidence>
<gene>
    <name evidence="4" type="ORF">ACFPQB_17410</name>
</gene>
<evidence type="ECO:0000256" key="1">
    <source>
        <dbReference type="ARBA" id="ARBA00010792"/>
    </source>
</evidence>
<feature type="transmembrane region" description="Helical" evidence="2">
    <location>
        <begin position="38"/>
        <end position="58"/>
    </location>
</feature>